<accession>A0A3B3S1M3</accession>
<dbReference type="SUPFAM" id="SSF57501">
    <property type="entry name" value="Cystine-knot cytokines"/>
    <property type="match status" value="1"/>
</dbReference>
<dbReference type="Gene3D" id="2.10.90.10">
    <property type="entry name" value="Cystine-knot cytokines"/>
    <property type="match status" value="1"/>
</dbReference>
<name>A0A3B3S1M3_9TELE</name>
<keyword evidence="4" id="KW-0964">Secreted</keyword>
<evidence type="ECO:0000256" key="11">
    <source>
        <dbReference type="SAM" id="MobiDB-lite"/>
    </source>
</evidence>
<keyword evidence="9" id="KW-0325">Glycoprotein</keyword>
<dbReference type="AlphaFoldDB" id="A0A3B3S1M3"/>
<dbReference type="PANTHER" id="PTHR11848">
    <property type="entry name" value="TGF-BETA FAMILY"/>
    <property type="match status" value="1"/>
</dbReference>
<organism evidence="14 15">
    <name type="scientific">Paramormyrops kingsleyae</name>
    <dbReference type="NCBI Taxonomy" id="1676925"/>
    <lineage>
        <taxon>Eukaryota</taxon>
        <taxon>Metazoa</taxon>
        <taxon>Chordata</taxon>
        <taxon>Craniata</taxon>
        <taxon>Vertebrata</taxon>
        <taxon>Euteleostomi</taxon>
        <taxon>Actinopterygii</taxon>
        <taxon>Neopterygii</taxon>
        <taxon>Teleostei</taxon>
        <taxon>Osteoglossocephala</taxon>
        <taxon>Osteoglossomorpha</taxon>
        <taxon>Osteoglossiformes</taxon>
        <taxon>Mormyridae</taxon>
        <taxon>Paramormyrops</taxon>
    </lineage>
</organism>
<dbReference type="KEGG" id="pki:111841968"/>
<keyword evidence="5" id="KW-0165">Cleavage on pair of basic residues</keyword>
<dbReference type="InterPro" id="IPR001111">
    <property type="entry name" value="TGF-b_propeptide"/>
</dbReference>
<evidence type="ECO:0000256" key="12">
    <source>
        <dbReference type="SAM" id="SignalP"/>
    </source>
</evidence>
<evidence type="ECO:0000313" key="15">
    <source>
        <dbReference type="Proteomes" id="UP000261540"/>
    </source>
</evidence>
<reference evidence="14" key="2">
    <citation type="submission" date="2025-09" db="UniProtKB">
        <authorList>
            <consortium name="Ensembl"/>
        </authorList>
    </citation>
    <scope>IDENTIFICATION</scope>
</reference>
<comment type="subcellular location">
    <subcellularLocation>
        <location evidence="1">Secreted</location>
    </subcellularLocation>
</comment>
<dbReference type="FunFam" id="2.10.90.10:FF:000026">
    <property type="entry name" value="Nodal homolog 3-A"/>
    <property type="match status" value="1"/>
</dbReference>
<dbReference type="CDD" id="cd13759">
    <property type="entry name" value="TGF_beta_NODAL"/>
    <property type="match status" value="1"/>
</dbReference>
<dbReference type="GO" id="GO:0005125">
    <property type="term" value="F:cytokine activity"/>
    <property type="evidence" value="ECO:0007669"/>
    <property type="project" value="TreeGrafter"/>
</dbReference>
<evidence type="ECO:0000256" key="1">
    <source>
        <dbReference type="ARBA" id="ARBA00004613"/>
    </source>
</evidence>
<dbReference type="Pfam" id="PF00019">
    <property type="entry name" value="TGF_beta"/>
    <property type="match status" value="1"/>
</dbReference>
<keyword evidence="7 10" id="KW-0339">Growth factor</keyword>
<dbReference type="OrthoDB" id="5949851at2759"/>
<dbReference type="GO" id="GO:0008083">
    <property type="term" value="F:growth factor activity"/>
    <property type="evidence" value="ECO:0007669"/>
    <property type="project" value="UniProtKB-KW"/>
</dbReference>
<evidence type="ECO:0000256" key="6">
    <source>
        <dbReference type="ARBA" id="ARBA00022729"/>
    </source>
</evidence>
<proteinExistence type="inferred from homology"/>
<dbReference type="PROSITE" id="PS51362">
    <property type="entry name" value="TGF_BETA_2"/>
    <property type="match status" value="1"/>
</dbReference>
<evidence type="ECO:0000256" key="5">
    <source>
        <dbReference type="ARBA" id="ARBA00022685"/>
    </source>
</evidence>
<reference evidence="14" key="1">
    <citation type="submission" date="2025-08" db="UniProtKB">
        <authorList>
            <consortium name="Ensembl"/>
        </authorList>
    </citation>
    <scope>IDENTIFICATION</scope>
</reference>
<feature type="domain" description="TGF-beta family profile" evidence="13">
    <location>
        <begin position="269"/>
        <end position="391"/>
    </location>
</feature>
<dbReference type="Pfam" id="PF00688">
    <property type="entry name" value="TGFb_propeptide"/>
    <property type="match status" value="1"/>
</dbReference>
<feature type="signal peptide" evidence="12">
    <location>
        <begin position="1"/>
        <end position="23"/>
    </location>
</feature>
<evidence type="ECO:0000256" key="10">
    <source>
        <dbReference type="RuleBase" id="RU000354"/>
    </source>
</evidence>
<evidence type="ECO:0000256" key="9">
    <source>
        <dbReference type="ARBA" id="ARBA00023180"/>
    </source>
</evidence>
<evidence type="ECO:0000256" key="7">
    <source>
        <dbReference type="ARBA" id="ARBA00023030"/>
    </source>
</evidence>
<dbReference type="PANTHER" id="PTHR11848:SF272">
    <property type="entry name" value="CYCLOPS"/>
    <property type="match status" value="1"/>
</dbReference>
<dbReference type="InterPro" id="IPR029034">
    <property type="entry name" value="Cystine-knot_cytokine"/>
</dbReference>
<dbReference type="SMART" id="SM00204">
    <property type="entry name" value="TGFB"/>
    <property type="match status" value="1"/>
</dbReference>
<dbReference type="STRING" id="1676925.ENSPKIP00000024433"/>
<dbReference type="GeneTree" id="ENSGT00940000165641"/>
<dbReference type="InterPro" id="IPR001839">
    <property type="entry name" value="TGF-b_C"/>
</dbReference>
<feature type="chain" id="PRO_5017363462" evidence="12">
    <location>
        <begin position="24"/>
        <end position="391"/>
    </location>
</feature>
<evidence type="ECO:0000256" key="3">
    <source>
        <dbReference type="ARBA" id="ARBA00022473"/>
    </source>
</evidence>
<dbReference type="InterPro" id="IPR015615">
    <property type="entry name" value="TGF-beta-rel"/>
</dbReference>
<dbReference type="InterPro" id="IPR017948">
    <property type="entry name" value="TGFb_CS"/>
</dbReference>
<keyword evidence="3" id="KW-0217">Developmental protein</keyword>
<evidence type="ECO:0000256" key="2">
    <source>
        <dbReference type="ARBA" id="ARBA00006656"/>
    </source>
</evidence>
<protein>
    <submittedName>
        <fullName evidence="14">Nodal-related 2</fullName>
    </submittedName>
</protein>
<evidence type="ECO:0000259" key="13">
    <source>
        <dbReference type="PROSITE" id="PS51362"/>
    </source>
</evidence>
<dbReference type="GO" id="GO:0005615">
    <property type="term" value="C:extracellular space"/>
    <property type="evidence" value="ECO:0007669"/>
    <property type="project" value="TreeGrafter"/>
</dbReference>
<keyword evidence="6 12" id="KW-0732">Signal</keyword>
<evidence type="ECO:0000256" key="4">
    <source>
        <dbReference type="ARBA" id="ARBA00022525"/>
    </source>
</evidence>
<keyword evidence="8" id="KW-1015">Disulfide bond</keyword>
<evidence type="ECO:0000313" key="14">
    <source>
        <dbReference type="Ensembl" id="ENSPKIP00000024433.1"/>
    </source>
</evidence>
<feature type="compositionally biased region" description="Basic residues" evidence="11">
    <location>
        <begin position="260"/>
        <end position="272"/>
    </location>
</feature>
<comment type="similarity">
    <text evidence="2 10">Belongs to the TGF-beta family.</text>
</comment>
<feature type="region of interest" description="Disordered" evidence="11">
    <location>
        <begin position="252"/>
        <end position="284"/>
    </location>
</feature>
<feature type="compositionally biased region" description="Basic and acidic residues" evidence="11">
    <location>
        <begin position="273"/>
        <end position="283"/>
    </location>
</feature>
<dbReference type="CTD" id="30292"/>
<dbReference type="Ensembl" id="ENSPKIT00000005140.1">
    <property type="protein sequence ID" value="ENSPKIP00000024433.1"/>
    <property type="gene ID" value="ENSPKIG00000007695.1"/>
</dbReference>
<feature type="region of interest" description="Disordered" evidence="11">
    <location>
        <begin position="187"/>
        <end position="210"/>
    </location>
</feature>
<dbReference type="PROSITE" id="PS00250">
    <property type="entry name" value="TGF_BETA_1"/>
    <property type="match status" value="1"/>
</dbReference>
<evidence type="ECO:0000256" key="8">
    <source>
        <dbReference type="ARBA" id="ARBA00023157"/>
    </source>
</evidence>
<dbReference type="Proteomes" id="UP000261540">
    <property type="component" value="Unplaced"/>
</dbReference>
<dbReference type="RefSeq" id="XP_023663940.1">
    <property type="nucleotide sequence ID" value="XM_023808172.1"/>
</dbReference>
<keyword evidence="15" id="KW-1185">Reference proteome</keyword>
<dbReference type="GeneID" id="111841968"/>
<dbReference type="Gene3D" id="2.60.120.970">
    <property type="match status" value="1"/>
</dbReference>
<sequence>MQSLRALTALLASFSLTMLIAEGAYKSGDGTFNVLSHRSFAGRSPGHAFPTYMMHLYRNFKSNRSHPDDFLERRAVKKADTVRSVIAKSLYRRDWNWIVTFDFTSLLADEKLQLAELRIRQPWVADIINLTVEVHHHHEFPCRMNGTCHNRQMMGLLSSSSMVDSSQHWKVFNITSLLLGWLEGRASSNGRKSQKKKEDPSLPERNQLAGLKSDRIANDRALLVTFSHLGPDEGSQAKASLLHTAEQSKFLFNPEDEKIRRPKRHKSNRRRRDQPLKDLEVPRKGSVKSSCRKVNLHIDFNQIGWGSWIVFPKKYNAYRCEGTCPNPVGEDSHPTNHAYMQSLLKHYHPDQVPPACCAPTKMSPLSMLYYEGGEVTLRHHEDMIVDECGCQ</sequence>